<dbReference type="SMART" id="SM00387">
    <property type="entry name" value="HATPase_c"/>
    <property type="match status" value="1"/>
</dbReference>
<feature type="domain" description="Histidine kinase" evidence="9">
    <location>
        <begin position="550"/>
        <end position="773"/>
    </location>
</feature>
<dbReference type="Proteomes" id="UP000001880">
    <property type="component" value="Chromosome"/>
</dbReference>
<reference evidence="10 11" key="1">
    <citation type="journal article" date="2010" name="Stand. Genomic Sci.">
        <title>Complete genome sequence of Haliangium ochraceum type strain (SMP-2).</title>
        <authorList>
            <consortium name="US DOE Joint Genome Institute (JGI-PGF)"/>
            <person name="Ivanova N."/>
            <person name="Daum C."/>
            <person name="Lang E."/>
            <person name="Abt B."/>
            <person name="Kopitz M."/>
            <person name="Saunders E."/>
            <person name="Lapidus A."/>
            <person name="Lucas S."/>
            <person name="Glavina Del Rio T."/>
            <person name="Nolan M."/>
            <person name="Tice H."/>
            <person name="Copeland A."/>
            <person name="Cheng J.F."/>
            <person name="Chen F."/>
            <person name="Bruce D."/>
            <person name="Goodwin L."/>
            <person name="Pitluck S."/>
            <person name="Mavromatis K."/>
            <person name="Pati A."/>
            <person name="Mikhailova N."/>
            <person name="Chen A."/>
            <person name="Palaniappan K."/>
            <person name="Land M."/>
            <person name="Hauser L."/>
            <person name="Chang Y.J."/>
            <person name="Jeffries C.D."/>
            <person name="Detter J.C."/>
            <person name="Brettin T."/>
            <person name="Rohde M."/>
            <person name="Goker M."/>
            <person name="Bristow J."/>
            <person name="Markowitz V."/>
            <person name="Eisen J.A."/>
            <person name="Hugenholtz P."/>
            <person name="Kyrpides N.C."/>
            <person name="Klenk H.P."/>
        </authorList>
    </citation>
    <scope>NUCLEOTIDE SEQUENCE [LARGE SCALE GENOMIC DNA]</scope>
    <source>
        <strain evidence="11">DSM 14365 / CIP 107738 / JCM 11303 / AJ 13395 / SMP-2</strain>
    </source>
</reference>
<keyword evidence="4" id="KW-0808">Transferase</keyword>
<dbReference type="InterPro" id="IPR003594">
    <property type="entry name" value="HATPase_dom"/>
</dbReference>
<comment type="catalytic activity">
    <reaction evidence="1">
        <text>ATP + protein L-histidine = ADP + protein N-phospho-L-histidine.</text>
        <dbReference type="EC" id="2.7.13.3"/>
    </reaction>
</comment>
<keyword evidence="6 10" id="KW-0418">Kinase</keyword>
<protein>
    <recommendedName>
        <fullName evidence="2">histidine kinase</fullName>
        <ecNumber evidence="2">2.7.13.3</ecNumber>
    </recommendedName>
</protein>
<dbReference type="eggNOG" id="COG4191">
    <property type="taxonomic scope" value="Bacteria"/>
</dbReference>
<dbReference type="PANTHER" id="PTHR45436:SF5">
    <property type="entry name" value="SENSOR HISTIDINE KINASE TRCS"/>
    <property type="match status" value="1"/>
</dbReference>
<evidence type="ECO:0000256" key="5">
    <source>
        <dbReference type="ARBA" id="ARBA00022692"/>
    </source>
</evidence>
<dbReference type="STRING" id="502025.Hoch_4048"/>
<dbReference type="Pfam" id="PF02518">
    <property type="entry name" value="HATPase_c"/>
    <property type="match status" value="1"/>
</dbReference>
<dbReference type="InterPro" id="IPR050428">
    <property type="entry name" value="TCS_sensor_his_kinase"/>
</dbReference>
<dbReference type="EC" id="2.7.13.3" evidence="2"/>
<accession>D0LJH3</accession>
<keyword evidence="7" id="KW-0472">Membrane</keyword>
<evidence type="ECO:0000256" key="6">
    <source>
        <dbReference type="ARBA" id="ARBA00022777"/>
    </source>
</evidence>
<evidence type="ECO:0000256" key="4">
    <source>
        <dbReference type="ARBA" id="ARBA00022679"/>
    </source>
</evidence>
<dbReference type="GO" id="GO:0005886">
    <property type="term" value="C:plasma membrane"/>
    <property type="evidence" value="ECO:0007669"/>
    <property type="project" value="TreeGrafter"/>
</dbReference>
<keyword evidence="3" id="KW-0597">Phosphoprotein</keyword>
<dbReference type="OrthoDB" id="9816482at2"/>
<keyword evidence="11" id="KW-1185">Reference proteome</keyword>
<dbReference type="GO" id="GO:0004673">
    <property type="term" value="F:protein histidine kinase activity"/>
    <property type="evidence" value="ECO:0007669"/>
    <property type="project" value="UniProtKB-EC"/>
</dbReference>
<feature type="compositionally biased region" description="Basic and acidic residues" evidence="8">
    <location>
        <begin position="453"/>
        <end position="475"/>
    </location>
</feature>
<evidence type="ECO:0000256" key="8">
    <source>
        <dbReference type="SAM" id="MobiDB-lite"/>
    </source>
</evidence>
<name>D0LJH3_HALO1</name>
<dbReference type="CDD" id="cd00075">
    <property type="entry name" value="HATPase"/>
    <property type="match status" value="1"/>
</dbReference>
<dbReference type="Pfam" id="PF13589">
    <property type="entry name" value="HATPase_c_3"/>
    <property type="match status" value="1"/>
</dbReference>
<dbReference type="GO" id="GO:0000160">
    <property type="term" value="P:phosphorelay signal transduction system"/>
    <property type="evidence" value="ECO:0007669"/>
    <property type="project" value="TreeGrafter"/>
</dbReference>
<feature type="region of interest" description="Disordered" evidence="8">
    <location>
        <begin position="453"/>
        <end position="485"/>
    </location>
</feature>
<proteinExistence type="predicted"/>
<keyword evidence="7" id="KW-1133">Transmembrane helix</keyword>
<dbReference type="EMBL" id="CP001804">
    <property type="protein sequence ID" value="ACY16547.1"/>
    <property type="molecule type" value="Genomic_DNA"/>
</dbReference>
<dbReference type="PANTHER" id="PTHR45436">
    <property type="entry name" value="SENSOR HISTIDINE KINASE YKOH"/>
    <property type="match status" value="1"/>
</dbReference>
<dbReference type="AlphaFoldDB" id="D0LJH3"/>
<dbReference type="HOGENOM" id="CLU_012281_1_0_7"/>
<dbReference type="InterPro" id="IPR005467">
    <property type="entry name" value="His_kinase_dom"/>
</dbReference>
<keyword evidence="5" id="KW-0812">Transmembrane</keyword>
<evidence type="ECO:0000256" key="3">
    <source>
        <dbReference type="ARBA" id="ARBA00022553"/>
    </source>
</evidence>
<evidence type="ECO:0000313" key="11">
    <source>
        <dbReference type="Proteomes" id="UP000001880"/>
    </source>
</evidence>
<dbReference type="KEGG" id="hoh:Hoch_4048"/>
<dbReference type="InterPro" id="IPR036890">
    <property type="entry name" value="HATPase_C_sf"/>
</dbReference>
<dbReference type="eggNOG" id="COG0326">
    <property type="taxonomic scope" value="Bacteria"/>
</dbReference>
<evidence type="ECO:0000313" key="10">
    <source>
        <dbReference type="EMBL" id="ACY16547.1"/>
    </source>
</evidence>
<dbReference type="Gene3D" id="3.30.565.10">
    <property type="entry name" value="Histidine kinase-like ATPase, C-terminal domain"/>
    <property type="match status" value="2"/>
</dbReference>
<organism evidence="10 11">
    <name type="scientific">Haliangium ochraceum (strain DSM 14365 / JCM 11303 / SMP-2)</name>
    <dbReference type="NCBI Taxonomy" id="502025"/>
    <lineage>
        <taxon>Bacteria</taxon>
        <taxon>Pseudomonadati</taxon>
        <taxon>Myxococcota</taxon>
        <taxon>Polyangia</taxon>
        <taxon>Haliangiales</taxon>
        <taxon>Kofleriaceae</taxon>
        <taxon>Haliangium</taxon>
    </lineage>
</organism>
<evidence type="ECO:0000256" key="1">
    <source>
        <dbReference type="ARBA" id="ARBA00000085"/>
    </source>
</evidence>
<dbReference type="SUPFAM" id="SSF55874">
    <property type="entry name" value="ATPase domain of HSP90 chaperone/DNA topoisomerase II/histidine kinase"/>
    <property type="match status" value="2"/>
</dbReference>
<gene>
    <name evidence="10" type="ordered locus">Hoch_4048</name>
</gene>
<evidence type="ECO:0000259" key="9">
    <source>
        <dbReference type="PROSITE" id="PS50109"/>
    </source>
</evidence>
<dbReference type="PROSITE" id="PS50109">
    <property type="entry name" value="HIS_KIN"/>
    <property type="match status" value="1"/>
</dbReference>
<evidence type="ECO:0000256" key="7">
    <source>
        <dbReference type="ARBA" id="ARBA00022989"/>
    </source>
</evidence>
<evidence type="ECO:0000256" key="2">
    <source>
        <dbReference type="ARBA" id="ARBA00012438"/>
    </source>
</evidence>
<dbReference type="RefSeq" id="WP_012829145.1">
    <property type="nucleotide sequence ID" value="NC_013440.1"/>
</dbReference>
<sequence length="773" mass="85695">MSEEQPKFTVDTHLFRELGELLVGRDSTALIELIKNAYDADATNIKVVADKLDEPDSGYIEIIDNGLGMTRAQFERGFLRIASRMKEEGARRSPRFGRRYTGEKGIGRLAAHKLARKLQVESVSSDPQSRKPLERISATIDWDRIEQDAETLDQVPADAVLVEQSAPGRKPTPGTRIILTRLRRKWTNRERIRFVSEAQSTRPPEILTKPLDRDIAAGPSLFSVPRVRSEQADASSDWDLKLEGEFDVGESYWQALAESAAWIIEIDATSPEGVQYKVTPTLRFLKETPNASPFQGSYQPPEGEDCPRFQARILVRHGAIQGQSSEVTSWARGNHGIRVFMESFRVLPYGESGDDWLGLDRQYAQRDRGVSSIAKQLLDSTEEAASDADALLTTFPNRQCFGGVFLTHEGAPSLQMLVNREGFVPNNAFLTLQEIVKGGMELCVRAHAAARRSEREKRKAQRELGAAERVADRQKQGQAAKRSNSALAGFEKSVDDGLQLLKELRAAVPEEETKQTLAHVETLLLQPAQAARDELGMIRVLASVGTQMAGFVHELNGLLGLASKIEATVNKLREQWRTEDPAKARRLARVASTLGDLRRSLERQASYLTEIVTPDARRRRSRQRLSDCFDKSLDLVVHEAEKRSIKISNKIPEELKSPPMFRAELVAVFSNLITNAIKAAGSGGRVQATGKPRPEGGAIIRIQNTGVAVDVERGEQWFHPFASTTSKVDVTLGQGMGLGLPITRSILEEYSASIAFVSPTAKYATAVQIEFPK</sequence>